<dbReference type="GO" id="GO:0019867">
    <property type="term" value="C:outer membrane"/>
    <property type="evidence" value="ECO:0007669"/>
    <property type="project" value="InterPro"/>
</dbReference>
<dbReference type="Gene3D" id="3.30.1450.10">
    <property type="match status" value="1"/>
</dbReference>
<dbReference type="InterPro" id="IPR007450">
    <property type="entry name" value="BamE_dom"/>
</dbReference>
<dbReference type="EMBL" id="NEVK01000004">
    <property type="protein sequence ID" value="OZI22419.1"/>
    <property type="molecule type" value="Genomic_DNA"/>
</dbReference>
<evidence type="ECO:0000256" key="3">
    <source>
        <dbReference type="PROSITE-ProRule" id="PRU00473"/>
    </source>
</evidence>
<evidence type="ECO:0000256" key="2">
    <source>
        <dbReference type="ARBA" id="ARBA00023136"/>
    </source>
</evidence>
<comment type="caution">
    <text evidence="6">The sequence shown here is derived from an EMBL/GenBank/DDBJ whole genome shotgun (WGS) entry which is preliminary data.</text>
</comment>
<protein>
    <recommendedName>
        <fullName evidence="5">OmpA-like domain-containing protein</fullName>
    </recommendedName>
</protein>
<proteinExistence type="predicted"/>
<dbReference type="PROSITE" id="PS51257">
    <property type="entry name" value="PROKAR_LIPOPROTEIN"/>
    <property type="match status" value="1"/>
</dbReference>
<dbReference type="PROSITE" id="PS51123">
    <property type="entry name" value="OMPA_2"/>
    <property type="match status" value="1"/>
</dbReference>
<organism evidence="6 7">
    <name type="scientific">Bordetella genomosp. 7</name>
    <dbReference type="NCBI Taxonomy" id="1416805"/>
    <lineage>
        <taxon>Bacteria</taxon>
        <taxon>Pseudomonadati</taxon>
        <taxon>Pseudomonadota</taxon>
        <taxon>Betaproteobacteria</taxon>
        <taxon>Burkholderiales</taxon>
        <taxon>Alcaligenaceae</taxon>
        <taxon>Bordetella</taxon>
    </lineage>
</organism>
<feature type="chain" id="PRO_5013102580" description="OmpA-like domain-containing protein" evidence="4">
    <location>
        <begin position="23"/>
        <end position="179"/>
    </location>
</feature>
<dbReference type="InterPro" id="IPR006665">
    <property type="entry name" value="OmpA-like"/>
</dbReference>
<dbReference type="RefSeq" id="WP_081745780.1">
    <property type="nucleotide sequence ID" value="NZ_NEVK01000004.1"/>
</dbReference>
<evidence type="ECO:0000313" key="7">
    <source>
        <dbReference type="Proteomes" id="UP000216947"/>
    </source>
</evidence>
<dbReference type="InterPro" id="IPR037873">
    <property type="entry name" value="BamE-like"/>
</dbReference>
<gene>
    <name evidence="6" type="ORF">CAL19_07720</name>
</gene>
<feature type="domain" description="OmpA-like" evidence="5">
    <location>
        <begin position="136"/>
        <end position="179"/>
    </location>
</feature>
<evidence type="ECO:0000313" key="6">
    <source>
        <dbReference type="EMBL" id="OZI22419.1"/>
    </source>
</evidence>
<keyword evidence="1 4" id="KW-0732">Signal</keyword>
<keyword evidence="2 3" id="KW-0472">Membrane</keyword>
<evidence type="ECO:0000256" key="4">
    <source>
        <dbReference type="SAM" id="SignalP"/>
    </source>
</evidence>
<dbReference type="AlphaFoldDB" id="A0A261RBN3"/>
<evidence type="ECO:0000256" key="1">
    <source>
        <dbReference type="ARBA" id="ARBA00022729"/>
    </source>
</evidence>
<keyword evidence="7" id="KW-1185">Reference proteome</keyword>
<accession>A0A261RBN3</accession>
<sequence>MKTATTPRTTWLACGAAAVLLAGCGTLSNVSRDGTTQQPVFPDRAKVALESGTYPNLQNLAQLQPGATRDQVYDLVGRPHFAEGFQVREWDYLFHFHTPQGVRTCQFKVLFDDDKIARSFYWAPDDCRPTGAAARLSSRNFTLGSDVSFGFGGATLAPAGQTRIAEIATALQRAGTVER</sequence>
<dbReference type="Pfam" id="PF04355">
    <property type="entry name" value="BamE"/>
    <property type="match status" value="1"/>
</dbReference>
<name>A0A261RBN3_9BORD</name>
<dbReference type="Proteomes" id="UP000216947">
    <property type="component" value="Unassembled WGS sequence"/>
</dbReference>
<evidence type="ECO:0000259" key="5">
    <source>
        <dbReference type="PROSITE" id="PS51123"/>
    </source>
</evidence>
<feature type="signal peptide" evidence="4">
    <location>
        <begin position="1"/>
        <end position="22"/>
    </location>
</feature>
<reference evidence="7" key="1">
    <citation type="submission" date="2017-05" db="EMBL/GenBank/DDBJ databases">
        <title>Complete and WGS of Bordetella genogroups.</title>
        <authorList>
            <person name="Spilker T."/>
            <person name="Lipuma J."/>
        </authorList>
    </citation>
    <scope>NUCLEOTIDE SEQUENCE [LARGE SCALE GENOMIC DNA]</scope>
    <source>
        <strain evidence="7">AU18089</strain>
    </source>
</reference>